<keyword evidence="5" id="KW-0998">Cell outer membrane</keyword>
<comment type="caution">
    <text evidence="8">The sequence shown here is derived from an EMBL/GenBank/DDBJ whole genome shotgun (WGS) entry which is preliminary data.</text>
</comment>
<dbReference type="OrthoDB" id="1097962at2"/>
<dbReference type="InterPro" id="IPR011990">
    <property type="entry name" value="TPR-like_helical_dom_sf"/>
</dbReference>
<feature type="domain" description="SusD-like N-terminal" evidence="7">
    <location>
        <begin position="19"/>
        <end position="203"/>
    </location>
</feature>
<protein>
    <submittedName>
        <fullName evidence="8">RagB/SusD family nutrient uptake outer membrane protein</fullName>
    </submittedName>
</protein>
<sequence>MKRIFYIIIFTLLVTSCKKFLDVKPETQVDIDELFSSERGFKEALNGIYTRCTYGSLYGGNLTFNMLDVLAQNYQFNDVTYQAIANFDFRNNSLRYMCNEVWGASFSAISNCNYILQYIDKDPGMFSAGYHDLIKGEALALRAYLHYDLLRMFAPSFVSGASQKAIPYVTRTGTISTPFYTVGAVTDSILRDLNNAKELLKADPIISKSYVVGYPGEKGITEADATDLFMQNRRHRLNYYAVCGELARVYLGKKDYTNAKLNAEEVIKADKFPFVKQDDFFKTDPLLRDRIMYPELVAGWYVDNTDIYSTLQGRFTNQNPQYSATVSQIGDIYEIGKSGADDWRLKQWFLNTAATTGGQDRAVLQKYYKNASPLTNRHPLMAPAIRLSEMYYIAAEASWDTDPKVAVNYFNTIRAKRGIGDTVSEGISKDDFIELLLGEARKEFYGESQLFFMYKRLHHGVRISVTNIKPASNSIFVLPIPDDENAYRNN</sequence>
<evidence type="ECO:0000256" key="2">
    <source>
        <dbReference type="ARBA" id="ARBA00006275"/>
    </source>
</evidence>
<dbReference type="Pfam" id="PF07980">
    <property type="entry name" value="SusD_RagB"/>
    <property type="match status" value="1"/>
</dbReference>
<evidence type="ECO:0000259" key="6">
    <source>
        <dbReference type="Pfam" id="PF07980"/>
    </source>
</evidence>
<keyword evidence="4" id="KW-0472">Membrane</keyword>
<keyword evidence="9" id="KW-1185">Reference proteome</keyword>
<dbReference type="Pfam" id="PF14322">
    <property type="entry name" value="SusD-like_3"/>
    <property type="match status" value="1"/>
</dbReference>
<dbReference type="InterPro" id="IPR033985">
    <property type="entry name" value="SusD-like_N"/>
</dbReference>
<organism evidence="8 9">
    <name type="scientific">Chitinophaga silvatica</name>
    <dbReference type="NCBI Taxonomy" id="2282649"/>
    <lineage>
        <taxon>Bacteria</taxon>
        <taxon>Pseudomonadati</taxon>
        <taxon>Bacteroidota</taxon>
        <taxon>Chitinophagia</taxon>
        <taxon>Chitinophagales</taxon>
        <taxon>Chitinophagaceae</taxon>
        <taxon>Chitinophaga</taxon>
    </lineage>
</organism>
<dbReference type="AlphaFoldDB" id="A0A3E1Y6Z9"/>
<accession>A0A3E1Y6Z9</accession>
<comment type="similarity">
    <text evidence="2">Belongs to the SusD family.</text>
</comment>
<name>A0A3E1Y6Z9_9BACT</name>
<proteinExistence type="inferred from homology"/>
<comment type="subcellular location">
    <subcellularLocation>
        <location evidence="1">Cell outer membrane</location>
    </subcellularLocation>
</comment>
<evidence type="ECO:0000256" key="4">
    <source>
        <dbReference type="ARBA" id="ARBA00023136"/>
    </source>
</evidence>
<dbReference type="EMBL" id="QPMM01000010">
    <property type="protein sequence ID" value="RFS20668.1"/>
    <property type="molecule type" value="Genomic_DNA"/>
</dbReference>
<evidence type="ECO:0000313" key="9">
    <source>
        <dbReference type="Proteomes" id="UP000260644"/>
    </source>
</evidence>
<dbReference type="InterPro" id="IPR012944">
    <property type="entry name" value="SusD_RagB_dom"/>
</dbReference>
<evidence type="ECO:0000259" key="7">
    <source>
        <dbReference type="Pfam" id="PF14322"/>
    </source>
</evidence>
<dbReference type="SUPFAM" id="SSF48452">
    <property type="entry name" value="TPR-like"/>
    <property type="match status" value="1"/>
</dbReference>
<gene>
    <name evidence="8" type="ORF">DVR12_19100</name>
</gene>
<dbReference type="Gene3D" id="1.25.40.390">
    <property type="match status" value="2"/>
</dbReference>
<feature type="domain" description="RagB/SusD" evidence="6">
    <location>
        <begin position="301"/>
        <end position="456"/>
    </location>
</feature>
<evidence type="ECO:0000256" key="5">
    <source>
        <dbReference type="ARBA" id="ARBA00023237"/>
    </source>
</evidence>
<evidence type="ECO:0000256" key="1">
    <source>
        <dbReference type="ARBA" id="ARBA00004442"/>
    </source>
</evidence>
<evidence type="ECO:0000313" key="8">
    <source>
        <dbReference type="EMBL" id="RFS20668.1"/>
    </source>
</evidence>
<keyword evidence="3" id="KW-0732">Signal</keyword>
<reference evidence="8 9" key="1">
    <citation type="submission" date="2018-07" db="EMBL/GenBank/DDBJ databases">
        <title>Chitinophaga K2CV101002-2 sp. nov., isolated from a monsoon evergreen broad-leaved forest soil.</title>
        <authorList>
            <person name="Lv Y."/>
        </authorList>
    </citation>
    <scope>NUCLEOTIDE SEQUENCE [LARGE SCALE GENOMIC DNA]</scope>
    <source>
        <strain evidence="8 9">GDMCC 1.1288</strain>
    </source>
</reference>
<evidence type="ECO:0000256" key="3">
    <source>
        <dbReference type="ARBA" id="ARBA00022729"/>
    </source>
</evidence>
<dbReference type="RefSeq" id="WP_116977386.1">
    <property type="nucleotide sequence ID" value="NZ_QPMM01000010.1"/>
</dbReference>
<dbReference type="GO" id="GO:0009279">
    <property type="term" value="C:cell outer membrane"/>
    <property type="evidence" value="ECO:0007669"/>
    <property type="project" value="UniProtKB-SubCell"/>
</dbReference>
<dbReference type="Proteomes" id="UP000260644">
    <property type="component" value="Unassembled WGS sequence"/>
</dbReference>
<dbReference type="PROSITE" id="PS51257">
    <property type="entry name" value="PROKAR_LIPOPROTEIN"/>
    <property type="match status" value="1"/>
</dbReference>